<name>A0A2T1GBC3_9CYAN</name>
<evidence type="ECO:0000256" key="5">
    <source>
        <dbReference type="ARBA" id="ARBA00023239"/>
    </source>
</evidence>
<dbReference type="PROSITE" id="PS51144">
    <property type="entry name" value="ALPHA_CA_2"/>
    <property type="match status" value="1"/>
</dbReference>
<gene>
    <name evidence="9" type="ORF">C7B77_17630</name>
</gene>
<keyword evidence="7" id="KW-0732">Signal</keyword>
<evidence type="ECO:0000256" key="2">
    <source>
        <dbReference type="ARBA" id="ARBA00012925"/>
    </source>
</evidence>
<dbReference type="PANTHER" id="PTHR18952">
    <property type="entry name" value="CARBONIC ANHYDRASE"/>
    <property type="match status" value="1"/>
</dbReference>
<dbReference type="InterPro" id="IPR036398">
    <property type="entry name" value="CA_dom_sf"/>
</dbReference>
<evidence type="ECO:0000313" key="9">
    <source>
        <dbReference type="EMBL" id="PSB54622.1"/>
    </source>
</evidence>
<dbReference type="InterPro" id="IPR001148">
    <property type="entry name" value="CA_dom"/>
</dbReference>
<evidence type="ECO:0000259" key="8">
    <source>
        <dbReference type="PROSITE" id="PS51144"/>
    </source>
</evidence>
<comment type="catalytic activity">
    <reaction evidence="6">
        <text>hydrogencarbonate + H(+) = CO2 + H2O</text>
        <dbReference type="Rhea" id="RHEA:10748"/>
        <dbReference type="ChEBI" id="CHEBI:15377"/>
        <dbReference type="ChEBI" id="CHEBI:15378"/>
        <dbReference type="ChEBI" id="CHEBI:16526"/>
        <dbReference type="ChEBI" id="CHEBI:17544"/>
        <dbReference type="EC" id="4.2.1.1"/>
    </reaction>
</comment>
<dbReference type="GO" id="GO:0008270">
    <property type="term" value="F:zinc ion binding"/>
    <property type="evidence" value="ECO:0007669"/>
    <property type="project" value="InterPro"/>
</dbReference>
<dbReference type="SMART" id="SM01057">
    <property type="entry name" value="Carb_anhydrase"/>
    <property type="match status" value="1"/>
</dbReference>
<dbReference type="InterPro" id="IPR041891">
    <property type="entry name" value="Alpha_CA_prokaryot-like"/>
</dbReference>
<dbReference type="Proteomes" id="UP000238937">
    <property type="component" value="Unassembled WGS sequence"/>
</dbReference>
<feature type="domain" description="Alpha-carbonic anhydrase" evidence="8">
    <location>
        <begin position="36"/>
        <end position="260"/>
    </location>
</feature>
<keyword evidence="3" id="KW-0479">Metal-binding</keyword>
<keyword evidence="4" id="KW-0862">Zinc</keyword>
<evidence type="ECO:0000256" key="7">
    <source>
        <dbReference type="SAM" id="SignalP"/>
    </source>
</evidence>
<dbReference type="SUPFAM" id="SSF51069">
    <property type="entry name" value="Carbonic anhydrase"/>
    <property type="match status" value="1"/>
</dbReference>
<dbReference type="OrthoDB" id="5327615at2"/>
<evidence type="ECO:0000256" key="6">
    <source>
        <dbReference type="ARBA" id="ARBA00048348"/>
    </source>
</evidence>
<protein>
    <recommendedName>
        <fullName evidence="2">carbonic anhydrase</fullName>
        <ecNumber evidence="2">4.2.1.1</ecNumber>
    </recommendedName>
</protein>
<evidence type="ECO:0000313" key="10">
    <source>
        <dbReference type="Proteomes" id="UP000238937"/>
    </source>
</evidence>
<evidence type="ECO:0000256" key="4">
    <source>
        <dbReference type="ARBA" id="ARBA00022833"/>
    </source>
</evidence>
<comment type="caution">
    <text evidence="9">The sequence shown here is derived from an EMBL/GenBank/DDBJ whole genome shotgun (WGS) entry which is preliminary data.</text>
</comment>
<accession>A0A2T1GBC3</accession>
<dbReference type="InterPro" id="IPR023561">
    <property type="entry name" value="Carbonic_anhydrase_a-class"/>
</dbReference>
<dbReference type="EMBL" id="PVWO01000246">
    <property type="protein sequence ID" value="PSB54622.1"/>
    <property type="molecule type" value="Genomic_DNA"/>
</dbReference>
<reference evidence="9 10" key="1">
    <citation type="submission" date="2018-03" db="EMBL/GenBank/DDBJ databases">
        <title>The ancient ancestry and fast evolution of plastids.</title>
        <authorList>
            <person name="Moore K.R."/>
            <person name="Magnabosco C."/>
            <person name="Momper L."/>
            <person name="Gold D.A."/>
            <person name="Bosak T."/>
            <person name="Fournier G.P."/>
        </authorList>
    </citation>
    <scope>NUCLEOTIDE SEQUENCE [LARGE SCALE GENOMIC DNA]</scope>
    <source>
        <strain evidence="9 10">CCALA 037</strain>
    </source>
</reference>
<keyword evidence="5" id="KW-0456">Lyase</keyword>
<dbReference type="AlphaFoldDB" id="A0A2T1GBC3"/>
<keyword evidence="10" id="KW-1185">Reference proteome</keyword>
<dbReference type="CDD" id="cd03124">
    <property type="entry name" value="alpha_CA_prokaryotic_like"/>
    <property type="match status" value="1"/>
</dbReference>
<dbReference type="EC" id="4.2.1.1" evidence="2"/>
<evidence type="ECO:0000256" key="1">
    <source>
        <dbReference type="ARBA" id="ARBA00010718"/>
    </source>
</evidence>
<feature type="signal peptide" evidence="7">
    <location>
        <begin position="1"/>
        <end position="31"/>
    </location>
</feature>
<organism evidence="9 10">
    <name type="scientific">Chamaesiphon polymorphus CCALA 037</name>
    <dbReference type="NCBI Taxonomy" id="2107692"/>
    <lineage>
        <taxon>Bacteria</taxon>
        <taxon>Bacillati</taxon>
        <taxon>Cyanobacteriota</taxon>
        <taxon>Cyanophyceae</taxon>
        <taxon>Gomontiellales</taxon>
        <taxon>Chamaesiphonaceae</taxon>
        <taxon>Chamaesiphon</taxon>
    </lineage>
</organism>
<dbReference type="Gene3D" id="3.10.200.10">
    <property type="entry name" value="Alpha carbonic anhydrase"/>
    <property type="match status" value="1"/>
</dbReference>
<evidence type="ECO:0000256" key="3">
    <source>
        <dbReference type="ARBA" id="ARBA00022723"/>
    </source>
</evidence>
<proteinExistence type="inferred from homology"/>
<dbReference type="Pfam" id="PF00194">
    <property type="entry name" value="Carb_anhydrase"/>
    <property type="match status" value="1"/>
</dbReference>
<sequence>MNIVKKYCLRTIAIAILFVFGLCLSPLPTLAAESAPQWGYEGDLNPDAWGKISRDFATCDVGKNQSPIDITGAVTGQPVQIAFNYQSSPLAVVNNGHSIQVNYNPGSTISIDGEEYQLLQFHFHTPSEHKIAGKAAAMEAHFVHRNAAGKLAVVGVMMNEGRENPLISKIWKAIPPIGQTKAIDNITIDAAHLLPNSKSYYSYTGSLTTPPCSEGVNWAVLTTPITISSSQLQEFKKLYPIDARPIHSTNARKIELHGSV</sequence>
<dbReference type="PANTHER" id="PTHR18952:SF265">
    <property type="entry name" value="CARBONIC ANHYDRASE"/>
    <property type="match status" value="1"/>
</dbReference>
<dbReference type="GO" id="GO:0004089">
    <property type="term" value="F:carbonate dehydratase activity"/>
    <property type="evidence" value="ECO:0007669"/>
    <property type="project" value="UniProtKB-EC"/>
</dbReference>
<dbReference type="RefSeq" id="WP_106307643.1">
    <property type="nucleotide sequence ID" value="NZ_PVWO01000246.1"/>
</dbReference>
<feature type="chain" id="PRO_5015721503" description="carbonic anhydrase" evidence="7">
    <location>
        <begin position="32"/>
        <end position="260"/>
    </location>
</feature>
<comment type="similarity">
    <text evidence="1">Belongs to the alpha-carbonic anhydrase family.</text>
</comment>